<comment type="caution">
    <text evidence="3">The sequence shown here is derived from an EMBL/GenBank/DDBJ whole genome shotgun (WGS) entry which is preliminary data.</text>
</comment>
<evidence type="ECO:0000313" key="4">
    <source>
        <dbReference type="Proteomes" id="UP001157160"/>
    </source>
</evidence>
<evidence type="ECO:0000259" key="2">
    <source>
        <dbReference type="Pfam" id="PF03358"/>
    </source>
</evidence>
<dbReference type="GO" id="GO:0010181">
    <property type="term" value="F:FMN binding"/>
    <property type="evidence" value="ECO:0007669"/>
    <property type="project" value="TreeGrafter"/>
</dbReference>
<dbReference type="AlphaFoldDB" id="A0AA37UL32"/>
<dbReference type="InterPro" id="IPR029039">
    <property type="entry name" value="Flavoprotein-like_sf"/>
</dbReference>
<gene>
    <name evidence="3" type="ORF">GCM10025874_29160</name>
</gene>
<dbReference type="GO" id="GO:0016491">
    <property type="term" value="F:oxidoreductase activity"/>
    <property type="evidence" value="ECO:0007669"/>
    <property type="project" value="InterPro"/>
</dbReference>
<name>A0AA37UL32_9MICO</name>
<dbReference type="SUPFAM" id="SSF52218">
    <property type="entry name" value="Flavoproteins"/>
    <property type="match status" value="1"/>
</dbReference>
<dbReference type="InterPro" id="IPR005025">
    <property type="entry name" value="FMN_Rdtase-like_dom"/>
</dbReference>
<feature type="domain" description="NADPH-dependent FMN reductase-like" evidence="2">
    <location>
        <begin position="42"/>
        <end position="184"/>
    </location>
</feature>
<feature type="region of interest" description="Disordered" evidence="1">
    <location>
        <begin position="1"/>
        <end position="23"/>
    </location>
</feature>
<evidence type="ECO:0000256" key="1">
    <source>
        <dbReference type="SAM" id="MobiDB-lite"/>
    </source>
</evidence>
<evidence type="ECO:0000313" key="3">
    <source>
        <dbReference type="EMBL" id="GMA29663.1"/>
    </source>
</evidence>
<reference evidence="3 4" key="1">
    <citation type="journal article" date="2014" name="Int. J. Syst. Evol. Microbiol.">
        <title>Complete genome sequence of Corynebacterium casei LMG S-19264T (=DSM 44701T), isolated from a smear-ripened cheese.</title>
        <authorList>
            <consortium name="US DOE Joint Genome Institute (JGI-PGF)"/>
            <person name="Walter F."/>
            <person name="Albersmeier A."/>
            <person name="Kalinowski J."/>
            <person name="Ruckert C."/>
        </authorList>
    </citation>
    <scope>NUCLEOTIDE SEQUENCE [LARGE SCALE GENOMIC DNA]</scope>
    <source>
        <strain evidence="3 4">NBRC 112289</strain>
    </source>
</reference>
<protein>
    <submittedName>
        <fullName evidence="3">FMN reductase</fullName>
    </submittedName>
</protein>
<accession>A0AA37UL32</accession>
<dbReference type="EMBL" id="BSUL01000001">
    <property type="protein sequence ID" value="GMA29663.1"/>
    <property type="molecule type" value="Genomic_DNA"/>
</dbReference>
<dbReference type="GO" id="GO:0005829">
    <property type="term" value="C:cytosol"/>
    <property type="evidence" value="ECO:0007669"/>
    <property type="project" value="TreeGrafter"/>
</dbReference>
<organism evidence="3 4">
    <name type="scientific">Arenivirga flava</name>
    <dbReference type="NCBI Taxonomy" id="1930060"/>
    <lineage>
        <taxon>Bacteria</taxon>
        <taxon>Bacillati</taxon>
        <taxon>Actinomycetota</taxon>
        <taxon>Actinomycetes</taxon>
        <taxon>Micrococcales</taxon>
        <taxon>Microbacteriaceae</taxon>
        <taxon>Arenivirga</taxon>
    </lineage>
</organism>
<dbReference type="Gene3D" id="3.40.50.360">
    <property type="match status" value="1"/>
</dbReference>
<dbReference type="Proteomes" id="UP001157160">
    <property type="component" value="Unassembled WGS sequence"/>
</dbReference>
<dbReference type="PANTHER" id="PTHR30543:SF21">
    <property type="entry name" value="NAD(P)H-DEPENDENT FMN REDUCTASE LOT6"/>
    <property type="match status" value="1"/>
</dbReference>
<dbReference type="InterPro" id="IPR050712">
    <property type="entry name" value="NAD(P)H-dep_reductase"/>
</dbReference>
<sequence length="221" mass="23389">MNRDDGGFSPRAPPALRASGAQQDASVADARSLRRITVTYTVGTIVGSIASTSINRKLARALAELAPQAGLELRDIPIAELPHYSADYDADYPESGKALKASIESVDAVLIVTPEYNRSIPGVLKNAIDWASRPWGTNSFAGKPSAVIGASIGAIGTAVAQQHLRSILSFAASPELAQPEAYIHFTEGLVDDEGNVTNPGTEQFLIDWLKAFAAHVEKHAA</sequence>
<dbReference type="Pfam" id="PF03358">
    <property type="entry name" value="FMN_red"/>
    <property type="match status" value="1"/>
</dbReference>
<proteinExistence type="predicted"/>
<keyword evidence="4" id="KW-1185">Reference proteome</keyword>
<dbReference type="PANTHER" id="PTHR30543">
    <property type="entry name" value="CHROMATE REDUCTASE"/>
    <property type="match status" value="1"/>
</dbReference>